<feature type="transmembrane region" description="Helical" evidence="1">
    <location>
        <begin position="6"/>
        <end position="24"/>
    </location>
</feature>
<keyword evidence="1" id="KW-1133">Transmembrane helix</keyword>
<evidence type="ECO:0000256" key="1">
    <source>
        <dbReference type="SAM" id="Phobius"/>
    </source>
</evidence>
<gene>
    <name evidence="2" type="ORF">CQA53_08290</name>
</gene>
<sequence length="131" mass="15398">MQYIDFFTICMGLVFASMLFYSVIHQWVSVKMTIRISLMIFFLLLCIITSIHAYKRSIVNAHIQEFESAFKNNEVLICNYNEEQTQINKANFIYFSDLLTFSGKNDLKGINIHIEDCIRHIQAQDLEMIQD</sequence>
<reference evidence="2 3" key="1">
    <citation type="submission" date="2018-04" db="EMBL/GenBank/DDBJ databases">
        <title>Novel Campyloabacter and Helicobacter Species and Strains.</title>
        <authorList>
            <person name="Mannion A.J."/>
            <person name="Shen Z."/>
            <person name="Fox J.G."/>
        </authorList>
    </citation>
    <scope>NUCLEOTIDE SEQUENCE [LARGE SCALE GENOMIC DNA]</scope>
    <source>
        <strain evidence="2 3">MIT 17-337</strain>
    </source>
</reference>
<dbReference type="AlphaFoldDB" id="A0A3D8IEG9"/>
<evidence type="ECO:0000313" key="3">
    <source>
        <dbReference type="Proteomes" id="UP000256379"/>
    </source>
</evidence>
<feature type="transmembrane region" description="Helical" evidence="1">
    <location>
        <begin position="36"/>
        <end position="54"/>
    </location>
</feature>
<name>A0A3D8IEG9_9HELI</name>
<dbReference type="EMBL" id="NXLQ01000022">
    <property type="protein sequence ID" value="RDU63607.1"/>
    <property type="molecule type" value="Genomic_DNA"/>
</dbReference>
<dbReference type="Proteomes" id="UP000256379">
    <property type="component" value="Unassembled WGS sequence"/>
</dbReference>
<comment type="caution">
    <text evidence="2">The sequence shown here is derived from an EMBL/GenBank/DDBJ whole genome shotgun (WGS) entry which is preliminary data.</text>
</comment>
<dbReference type="RefSeq" id="WP_115543539.1">
    <property type="nucleotide sequence ID" value="NZ_NXLQ01000022.1"/>
</dbReference>
<accession>A0A3D8IEG9</accession>
<keyword evidence="1" id="KW-0472">Membrane</keyword>
<protein>
    <submittedName>
        <fullName evidence="2">Uncharacterized protein</fullName>
    </submittedName>
</protein>
<proteinExistence type="predicted"/>
<keyword evidence="1" id="KW-0812">Transmembrane</keyword>
<organism evidence="2 3">
    <name type="scientific">Helicobacter didelphidarum</name>
    <dbReference type="NCBI Taxonomy" id="2040648"/>
    <lineage>
        <taxon>Bacteria</taxon>
        <taxon>Pseudomonadati</taxon>
        <taxon>Campylobacterota</taxon>
        <taxon>Epsilonproteobacteria</taxon>
        <taxon>Campylobacterales</taxon>
        <taxon>Helicobacteraceae</taxon>
        <taxon>Helicobacter</taxon>
    </lineage>
</organism>
<dbReference type="OrthoDB" id="5329761at2"/>
<keyword evidence="3" id="KW-1185">Reference proteome</keyword>
<evidence type="ECO:0000313" key="2">
    <source>
        <dbReference type="EMBL" id="RDU63607.1"/>
    </source>
</evidence>